<evidence type="ECO:0000313" key="8">
    <source>
        <dbReference type="EMBL" id="MQA54702.1"/>
    </source>
</evidence>
<dbReference type="PROSITE" id="PS00688">
    <property type="entry name" value="SIGMA54_INTERACT_3"/>
    <property type="match status" value="1"/>
</dbReference>
<evidence type="ECO:0000256" key="4">
    <source>
        <dbReference type="ARBA" id="ARBA00023015"/>
    </source>
</evidence>
<keyword evidence="5" id="KW-0238">DNA-binding</keyword>
<evidence type="ECO:0000256" key="3">
    <source>
        <dbReference type="ARBA" id="ARBA00022840"/>
    </source>
</evidence>
<dbReference type="CDD" id="cd00009">
    <property type="entry name" value="AAA"/>
    <property type="match status" value="1"/>
</dbReference>
<evidence type="ECO:0000256" key="1">
    <source>
        <dbReference type="ARBA" id="ARBA00022741"/>
    </source>
</evidence>
<evidence type="ECO:0000259" key="7">
    <source>
        <dbReference type="PROSITE" id="PS50045"/>
    </source>
</evidence>
<dbReference type="Pfam" id="PF00158">
    <property type="entry name" value="Sigma54_activat"/>
    <property type="match status" value="1"/>
</dbReference>
<dbReference type="PROSITE" id="PS00675">
    <property type="entry name" value="SIGMA54_INTERACT_1"/>
    <property type="match status" value="1"/>
</dbReference>
<protein>
    <submittedName>
        <fullName evidence="8">PAS domain-containing protein</fullName>
    </submittedName>
</protein>
<dbReference type="InterPro" id="IPR058031">
    <property type="entry name" value="AAA_lid_NorR"/>
</dbReference>
<dbReference type="InterPro" id="IPR003593">
    <property type="entry name" value="AAA+_ATPase"/>
</dbReference>
<evidence type="ECO:0000256" key="6">
    <source>
        <dbReference type="ARBA" id="ARBA00023163"/>
    </source>
</evidence>
<dbReference type="PANTHER" id="PTHR32071">
    <property type="entry name" value="TRANSCRIPTIONAL REGULATORY PROTEIN"/>
    <property type="match status" value="1"/>
</dbReference>
<proteinExistence type="predicted"/>
<dbReference type="Pfam" id="PF25601">
    <property type="entry name" value="AAA_lid_14"/>
    <property type="match status" value="1"/>
</dbReference>
<dbReference type="InterPro" id="IPR025943">
    <property type="entry name" value="Sigma_54_int_dom_ATP-bd_2"/>
</dbReference>
<dbReference type="InterPro" id="IPR035965">
    <property type="entry name" value="PAS-like_dom_sf"/>
</dbReference>
<dbReference type="SMART" id="SM00382">
    <property type="entry name" value="AAA"/>
    <property type="match status" value="1"/>
</dbReference>
<sequence>MSLIATDLANLRMSALVSYLEHDPQPSIVLDTDYNIIAANAAYQRQFGVAGKPHVGAKCYRVSHQFAVPCEQAGEHCPMRKAHDSRVPERMLHIHHTPRGPEHVDVELRPIIDASGAVVAYVERLSSVAVASVQPQQHGLVGRSPAFNEALGALQRAAPAPIPVLLQGESGTGKELFARALHDGSPRAAGPLVVVDCTGLTESLLESELFGYEKGAFTGALQRKIGLAEAAHGGTLFLDEIGEVPLAMQVKLLRLIESGSFRPVGSLRTVHSDFRLVAATHKPLKEMVAAGTFRQDLYYRISAFPIRLPALRERSDDLPLLIDSLLRRLDPGAMLRLDPPALEQLRLYAFPGNIRELRNILERARLFSDDGVIRLQDLPPELRSSQPAAPVARRRGGKDLEQLAHALEVFDGSRAELAKALGLSERTLYRRLKALGL</sequence>
<evidence type="ECO:0000256" key="2">
    <source>
        <dbReference type="ARBA" id="ARBA00022777"/>
    </source>
</evidence>
<keyword evidence="2" id="KW-0808">Transferase</keyword>
<feature type="domain" description="Sigma-54 factor interaction" evidence="7">
    <location>
        <begin position="140"/>
        <end position="366"/>
    </location>
</feature>
<evidence type="ECO:0000313" key="9">
    <source>
        <dbReference type="Proteomes" id="UP000486534"/>
    </source>
</evidence>
<dbReference type="FunFam" id="3.40.50.300:FF:000006">
    <property type="entry name" value="DNA-binding transcriptional regulator NtrC"/>
    <property type="match status" value="1"/>
</dbReference>
<dbReference type="PROSITE" id="PS00676">
    <property type="entry name" value="SIGMA54_INTERACT_2"/>
    <property type="match status" value="1"/>
</dbReference>
<dbReference type="Gene3D" id="1.10.10.60">
    <property type="entry name" value="Homeodomain-like"/>
    <property type="match status" value="1"/>
</dbReference>
<comment type="caution">
    <text evidence="8">The sequence shown here is derived from an EMBL/GenBank/DDBJ whole genome shotgun (WGS) entry which is preliminary data.</text>
</comment>
<keyword evidence="4" id="KW-0805">Transcription regulation</keyword>
<dbReference type="GO" id="GO:0043565">
    <property type="term" value="F:sequence-specific DNA binding"/>
    <property type="evidence" value="ECO:0007669"/>
    <property type="project" value="InterPro"/>
</dbReference>
<dbReference type="GO" id="GO:0006355">
    <property type="term" value="P:regulation of DNA-templated transcription"/>
    <property type="evidence" value="ECO:0007669"/>
    <property type="project" value="InterPro"/>
</dbReference>
<dbReference type="GO" id="GO:0016301">
    <property type="term" value="F:kinase activity"/>
    <property type="evidence" value="ECO:0007669"/>
    <property type="project" value="UniProtKB-KW"/>
</dbReference>
<keyword evidence="6" id="KW-0804">Transcription</keyword>
<dbReference type="GO" id="GO:0005524">
    <property type="term" value="F:ATP binding"/>
    <property type="evidence" value="ECO:0007669"/>
    <property type="project" value="UniProtKB-KW"/>
</dbReference>
<dbReference type="Pfam" id="PF08448">
    <property type="entry name" value="PAS_4"/>
    <property type="match status" value="1"/>
</dbReference>
<dbReference type="AlphaFoldDB" id="A0A7X1PMY0"/>
<dbReference type="InterPro" id="IPR025662">
    <property type="entry name" value="Sigma_54_int_dom_ATP-bd_1"/>
</dbReference>
<gene>
    <name evidence="8" type="ORF">GDH07_15405</name>
</gene>
<dbReference type="Gene3D" id="1.10.8.60">
    <property type="match status" value="1"/>
</dbReference>
<reference evidence="8 9" key="1">
    <citation type="submission" date="2019-10" db="EMBL/GenBank/DDBJ databases">
        <title>Pseudomonas dajingensis sp. nov., isolated from the profound head ulcers of farmed Murray cod (Maccullochella peelii peelii).</title>
        <authorList>
            <person name="Liu Y."/>
        </authorList>
    </citation>
    <scope>NUCLEOTIDE SEQUENCE [LARGE SCALE GENOMIC DNA]</scope>
    <source>
        <strain evidence="8 9">MC042</strain>
    </source>
</reference>
<dbReference type="EMBL" id="WHUV01000002">
    <property type="protein sequence ID" value="MQA54702.1"/>
    <property type="molecule type" value="Genomic_DNA"/>
</dbReference>
<dbReference type="Proteomes" id="UP000486534">
    <property type="component" value="Unassembled WGS sequence"/>
</dbReference>
<evidence type="ECO:0000256" key="5">
    <source>
        <dbReference type="ARBA" id="ARBA00023125"/>
    </source>
</evidence>
<dbReference type="InterPro" id="IPR025944">
    <property type="entry name" value="Sigma_54_int_dom_CS"/>
</dbReference>
<dbReference type="RefSeq" id="WP_152898084.1">
    <property type="nucleotide sequence ID" value="NZ_WHUV01000002.1"/>
</dbReference>
<dbReference type="SUPFAM" id="SSF52540">
    <property type="entry name" value="P-loop containing nucleoside triphosphate hydrolases"/>
    <property type="match status" value="1"/>
</dbReference>
<dbReference type="Gene3D" id="3.30.450.20">
    <property type="entry name" value="PAS domain"/>
    <property type="match status" value="1"/>
</dbReference>
<dbReference type="Pfam" id="PF02954">
    <property type="entry name" value="HTH_8"/>
    <property type="match status" value="1"/>
</dbReference>
<keyword evidence="2" id="KW-0418">Kinase</keyword>
<accession>A0A7X1PMY0</accession>
<dbReference type="SUPFAM" id="SSF55785">
    <property type="entry name" value="PYP-like sensor domain (PAS domain)"/>
    <property type="match status" value="1"/>
</dbReference>
<dbReference type="PRINTS" id="PR01590">
    <property type="entry name" value="HTHFIS"/>
</dbReference>
<dbReference type="InterPro" id="IPR013656">
    <property type="entry name" value="PAS_4"/>
</dbReference>
<dbReference type="PROSITE" id="PS50045">
    <property type="entry name" value="SIGMA54_INTERACT_4"/>
    <property type="match status" value="1"/>
</dbReference>
<organism evidence="8 9">
    <name type="scientific">Pseudomonas piscis</name>
    <dbReference type="NCBI Taxonomy" id="2614538"/>
    <lineage>
        <taxon>Bacteria</taxon>
        <taxon>Pseudomonadati</taxon>
        <taxon>Pseudomonadota</taxon>
        <taxon>Gammaproteobacteria</taxon>
        <taxon>Pseudomonadales</taxon>
        <taxon>Pseudomonadaceae</taxon>
        <taxon>Pseudomonas</taxon>
    </lineage>
</organism>
<dbReference type="SUPFAM" id="SSF46689">
    <property type="entry name" value="Homeodomain-like"/>
    <property type="match status" value="1"/>
</dbReference>
<dbReference type="InterPro" id="IPR009057">
    <property type="entry name" value="Homeodomain-like_sf"/>
</dbReference>
<name>A0A7X1PMY0_9PSED</name>
<dbReference type="InterPro" id="IPR002078">
    <property type="entry name" value="Sigma_54_int"/>
</dbReference>
<dbReference type="InterPro" id="IPR027417">
    <property type="entry name" value="P-loop_NTPase"/>
</dbReference>
<dbReference type="Gene3D" id="3.40.50.300">
    <property type="entry name" value="P-loop containing nucleotide triphosphate hydrolases"/>
    <property type="match status" value="1"/>
</dbReference>
<dbReference type="InterPro" id="IPR002197">
    <property type="entry name" value="HTH_Fis"/>
</dbReference>
<keyword evidence="3" id="KW-0067">ATP-binding</keyword>
<keyword evidence="1" id="KW-0547">Nucleotide-binding</keyword>